<organism evidence="1 2">
    <name type="scientific">Saccharothrix lopnurensis</name>
    <dbReference type="NCBI Taxonomy" id="1670621"/>
    <lineage>
        <taxon>Bacteria</taxon>
        <taxon>Bacillati</taxon>
        <taxon>Actinomycetota</taxon>
        <taxon>Actinomycetes</taxon>
        <taxon>Pseudonocardiales</taxon>
        <taxon>Pseudonocardiaceae</taxon>
        <taxon>Saccharothrix</taxon>
    </lineage>
</organism>
<keyword evidence="2" id="KW-1185">Reference proteome</keyword>
<evidence type="ECO:0000313" key="2">
    <source>
        <dbReference type="Proteomes" id="UP001596220"/>
    </source>
</evidence>
<protein>
    <submittedName>
        <fullName evidence="1">Uncharacterized protein</fullName>
    </submittedName>
</protein>
<dbReference type="EMBL" id="JBHSQO010000037">
    <property type="protein sequence ID" value="MFC6093055.1"/>
    <property type="molecule type" value="Genomic_DNA"/>
</dbReference>
<evidence type="ECO:0000313" key="1">
    <source>
        <dbReference type="EMBL" id="MFC6093055.1"/>
    </source>
</evidence>
<gene>
    <name evidence="1" type="ORF">ACFP3R_27615</name>
</gene>
<proteinExistence type="predicted"/>
<name>A0ABW1PBQ4_9PSEU</name>
<dbReference type="RefSeq" id="WP_380639866.1">
    <property type="nucleotide sequence ID" value="NZ_JBHSQO010000037.1"/>
</dbReference>
<reference evidence="2" key="1">
    <citation type="journal article" date="2019" name="Int. J. Syst. Evol. Microbiol.">
        <title>The Global Catalogue of Microorganisms (GCM) 10K type strain sequencing project: providing services to taxonomists for standard genome sequencing and annotation.</title>
        <authorList>
            <consortium name="The Broad Institute Genomics Platform"/>
            <consortium name="The Broad Institute Genome Sequencing Center for Infectious Disease"/>
            <person name="Wu L."/>
            <person name="Ma J."/>
        </authorList>
    </citation>
    <scope>NUCLEOTIDE SEQUENCE [LARGE SCALE GENOMIC DNA]</scope>
    <source>
        <strain evidence="2">CGMCC 4.7246</strain>
    </source>
</reference>
<accession>A0ABW1PBQ4</accession>
<dbReference type="Proteomes" id="UP001596220">
    <property type="component" value="Unassembled WGS sequence"/>
</dbReference>
<comment type="caution">
    <text evidence="1">The sequence shown here is derived from an EMBL/GenBank/DDBJ whole genome shotgun (WGS) entry which is preliminary data.</text>
</comment>
<sequence length="51" mass="4965">MTAPGVTAVLVDDPPLHGRYALGGNPRAAAGRAAVAVAGPARERVGALDSA</sequence>